<protein>
    <submittedName>
        <fullName evidence="1">Uncharacterized protein</fullName>
    </submittedName>
</protein>
<evidence type="ECO:0000313" key="2">
    <source>
        <dbReference type="Proteomes" id="UP000245626"/>
    </source>
</evidence>
<dbReference type="Proteomes" id="UP000245626">
    <property type="component" value="Unassembled WGS sequence"/>
</dbReference>
<accession>A0ACD0NP36</accession>
<keyword evidence="2" id="KW-1185">Reference proteome</keyword>
<proteinExistence type="predicted"/>
<name>A0ACD0NP36_9BASI</name>
<sequence length="168" mass="18502">MDKVVKRDLEKLGVGTGGKVGRAPSESCHKRKRKGHEKKRNASQADGYTGSVSIYEATLLQVEYLVKDGTPSLVRFEGEERILKPYCPPKKEEGRQSEENSKFHAFDSGLKGKLWAGQGWVKEGVLGGRRKGGGRDPFSLRVTSNQCLRWCPCPSQGVSCPGKVAWVP</sequence>
<reference evidence="1 2" key="1">
    <citation type="journal article" date="2018" name="Mol. Biol. Evol.">
        <title>Broad Genomic Sampling Reveals a Smut Pathogenic Ancestry of the Fungal Clade Ustilaginomycotina.</title>
        <authorList>
            <person name="Kijpornyongpan T."/>
            <person name="Mondo S.J."/>
            <person name="Barry K."/>
            <person name="Sandor L."/>
            <person name="Lee J."/>
            <person name="Lipzen A."/>
            <person name="Pangilinan J."/>
            <person name="LaButti K."/>
            <person name="Hainaut M."/>
            <person name="Henrissat B."/>
            <person name="Grigoriev I.V."/>
            <person name="Spatafora J.W."/>
            <person name="Aime M.C."/>
        </authorList>
    </citation>
    <scope>NUCLEOTIDE SEQUENCE [LARGE SCALE GENOMIC DNA]</scope>
    <source>
        <strain evidence="1 2">SA 807</strain>
    </source>
</reference>
<evidence type="ECO:0000313" key="1">
    <source>
        <dbReference type="EMBL" id="PWN47549.1"/>
    </source>
</evidence>
<gene>
    <name evidence="1" type="ORF">IE53DRAFT_244489</name>
</gene>
<organism evidence="1 2">
    <name type="scientific">Violaceomyces palustris</name>
    <dbReference type="NCBI Taxonomy" id="1673888"/>
    <lineage>
        <taxon>Eukaryota</taxon>
        <taxon>Fungi</taxon>
        <taxon>Dikarya</taxon>
        <taxon>Basidiomycota</taxon>
        <taxon>Ustilaginomycotina</taxon>
        <taxon>Ustilaginomycetes</taxon>
        <taxon>Violaceomycetales</taxon>
        <taxon>Violaceomycetaceae</taxon>
        <taxon>Violaceomyces</taxon>
    </lineage>
</organism>
<dbReference type="EMBL" id="KZ820401">
    <property type="protein sequence ID" value="PWN47549.1"/>
    <property type="molecule type" value="Genomic_DNA"/>
</dbReference>